<dbReference type="Pfam" id="PF00571">
    <property type="entry name" value="CBS"/>
    <property type="match status" value="2"/>
</dbReference>
<evidence type="ECO:0000256" key="6">
    <source>
        <dbReference type="ARBA" id="ARBA00022723"/>
    </source>
</evidence>
<organism evidence="17 18">
    <name type="scientific">Mycobacterium pinniadriaticum</name>
    <dbReference type="NCBI Taxonomy" id="2994102"/>
    <lineage>
        <taxon>Bacteria</taxon>
        <taxon>Bacillati</taxon>
        <taxon>Actinomycetota</taxon>
        <taxon>Actinomycetes</taxon>
        <taxon>Mycobacteriales</taxon>
        <taxon>Mycobacteriaceae</taxon>
        <taxon>Mycobacterium</taxon>
    </lineage>
</organism>
<evidence type="ECO:0000256" key="2">
    <source>
        <dbReference type="ARBA" id="ARBA00007931"/>
    </source>
</evidence>
<sequence>MGDIPVGRIAGFAVKANWSVLVILWLFTWSLASTLPDTSPGYPKAAYWVAGICGALILLGSLLAHELTHAILARHAGVKVFEVTLWLFGGVTRLGGEAKTPKEAFRIAVSGPVMSLILGAVFGLMAFGLGEAGVAPVVVAVAWWLAGINLMLGLFNLLPGAPLDGGRVLKAYLWRRTGDPMRAGVGAARAGRVVAFLLIAGGLAEFLGGAQISGVWLVFLGWFIFAASRDEESQVRTQHAIADVRVADVMTSHPHTAPANISIEEFIQRYLLGDRHSAYPVADRDGSIIGLITLAQLRGITPGQRSSSLVREVAIPLSEVATATPNEPVIALLQRLGSAAGNRALVIDGGHVVGIVTASDLSRLIDVYQLAMLGTGSAPMKTGNT</sequence>
<comment type="caution">
    <text evidence="17">The sequence shown here is derived from an EMBL/GenBank/DDBJ whole genome shotgun (WGS) entry which is preliminary data.</text>
</comment>
<evidence type="ECO:0000256" key="1">
    <source>
        <dbReference type="ARBA" id="ARBA00004651"/>
    </source>
</evidence>
<feature type="transmembrane region" description="Helical" evidence="14">
    <location>
        <begin position="141"/>
        <end position="163"/>
    </location>
</feature>
<dbReference type="RefSeq" id="WP_265995715.1">
    <property type="nucleotide sequence ID" value="NZ_JAPJDN010000004.1"/>
</dbReference>
<keyword evidence="18" id="KW-1185">Reference proteome</keyword>
<keyword evidence="12 15" id="KW-0129">CBS domain</keyword>
<evidence type="ECO:0000256" key="12">
    <source>
        <dbReference type="ARBA" id="ARBA00023122"/>
    </source>
</evidence>
<feature type="domain" description="CBS" evidence="16">
    <location>
        <begin position="314"/>
        <end position="372"/>
    </location>
</feature>
<keyword evidence="11 14" id="KW-0482">Metalloprotease</keyword>
<evidence type="ECO:0000256" key="7">
    <source>
        <dbReference type="ARBA" id="ARBA00022737"/>
    </source>
</evidence>
<evidence type="ECO:0000259" key="16">
    <source>
        <dbReference type="PROSITE" id="PS51371"/>
    </source>
</evidence>
<feature type="transmembrane region" description="Helical" evidence="14">
    <location>
        <begin position="183"/>
        <end position="204"/>
    </location>
</feature>
<dbReference type="CDD" id="cd06164">
    <property type="entry name" value="S2P-M50_SpoIVFB_CBS"/>
    <property type="match status" value="1"/>
</dbReference>
<keyword evidence="10 14" id="KW-1133">Transmembrane helix</keyword>
<dbReference type="InterPro" id="IPR008915">
    <property type="entry name" value="Peptidase_M50"/>
</dbReference>
<evidence type="ECO:0000256" key="14">
    <source>
        <dbReference type="PIRNR" id="PIRNR006404"/>
    </source>
</evidence>
<keyword evidence="6 14" id="KW-0479">Metal-binding</keyword>
<evidence type="ECO:0000256" key="4">
    <source>
        <dbReference type="ARBA" id="ARBA00022670"/>
    </source>
</evidence>
<comment type="similarity">
    <text evidence="2 14">Belongs to the peptidase M50B family.</text>
</comment>
<keyword evidence="13 14" id="KW-0472">Membrane</keyword>
<evidence type="ECO:0000256" key="13">
    <source>
        <dbReference type="ARBA" id="ARBA00023136"/>
    </source>
</evidence>
<dbReference type="PANTHER" id="PTHR39188:SF3">
    <property type="entry name" value="STAGE IV SPORULATION PROTEIN FB"/>
    <property type="match status" value="1"/>
</dbReference>
<dbReference type="EMBL" id="JAPJDO010000004">
    <property type="protein sequence ID" value="MCX2936511.1"/>
    <property type="molecule type" value="Genomic_DNA"/>
</dbReference>
<keyword evidence="9 14" id="KW-0862">Zinc</keyword>
<dbReference type="Gene3D" id="3.10.580.10">
    <property type="entry name" value="CBS-domain"/>
    <property type="match status" value="1"/>
</dbReference>
<evidence type="ECO:0000256" key="9">
    <source>
        <dbReference type="ARBA" id="ARBA00022833"/>
    </source>
</evidence>
<keyword evidence="8 14" id="KW-0378">Hydrolase</keyword>
<dbReference type="InterPro" id="IPR000644">
    <property type="entry name" value="CBS_dom"/>
</dbReference>
<feature type="transmembrane region" description="Helical" evidence="14">
    <location>
        <begin position="107"/>
        <end position="129"/>
    </location>
</feature>
<feature type="transmembrane region" description="Helical" evidence="14">
    <location>
        <begin position="12"/>
        <end position="33"/>
    </location>
</feature>
<dbReference type="PROSITE" id="PS51371">
    <property type="entry name" value="CBS"/>
    <property type="match status" value="2"/>
</dbReference>
<evidence type="ECO:0000256" key="15">
    <source>
        <dbReference type="PROSITE-ProRule" id="PRU00703"/>
    </source>
</evidence>
<keyword evidence="7" id="KW-0677">Repeat</keyword>
<evidence type="ECO:0000313" key="18">
    <source>
        <dbReference type="Proteomes" id="UP001300745"/>
    </source>
</evidence>
<keyword evidence="3 14" id="KW-1003">Cell membrane</keyword>
<evidence type="ECO:0000256" key="3">
    <source>
        <dbReference type="ARBA" id="ARBA00022475"/>
    </source>
</evidence>
<comment type="cofactor">
    <cofactor evidence="14">
        <name>Zn(2+)</name>
        <dbReference type="ChEBI" id="CHEBI:29105"/>
    </cofactor>
    <text evidence="14">Binds 1 zinc ion per subunit.</text>
</comment>
<dbReference type="PIRSF" id="PIRSF006404">
    <property type="entry name" value="UCP006404_Pept_M50_CBS"/>
    <property type="match status" value="1"/>
</dbReference>
<accession>A0ABT3SAI3</accession>
<dbReference type="InterPro" id="IPR046342">
    <property type="entry name" value="CBS_dom_sf"/>
</dbReference>
<keyword evidence="5 14" id="KW-0812">Transmembrane</keyword>
<dbReference type="SUPFAM" id="SSF54631">
    <property type="entry name" value="CBS-domain pair"/>
    <property type="match status" value="1"/>
</dbReference>
<evidence type="ECO:0000256" key="11">
    <source>
        <dbReference type="ARBA" id="ARBA00023049"/>
    </source>
</evidence>
<evidence type="ECO:0000256" key="10">
    <source>
        <dbReference type="ARBA" id="ARBA00022989"/>
    </source>
</evidence>
<gene>
    <name evidence="17" type="ORF">ORI27_07365</name>
</gene>
<feature type="transmembrane region" description="Helical" evidence="14">
    <location>
        <begin position="45"/>
        <end position="64"/>
    </location>
</feature>
<protein>
    <recommendedName>
        <fullName evidence="14">Zinc metalloprotease</fullName>
    </recommendedName>
</protein>
<evidence type="ECO:0000256" key="8">
    <source>
        <dbReference type="ARBA" id="ARBA00022801"/>
    </source>
</evidence>
<reference evidence="17 18" key="1">
    <citation type="submission" date="2022-11" db="EMBL/GenBank/DDBJ databases">
        <title>Mycobacterium sp. nov.</title>
        <authorList>
            <person name="Papic B."/>
            <person name="Spicic S."/>
            <person name="Duvnjak S."/>
        </authorList>
    </citation>
    <scope>NUCLEOTIDE SEQUENCE [LARGE SCALE GENOMIC DNA]</scope>
    <source>
        <strain evidence="17 18">CVI_P4</strain>
    </source>
</reference>
<dbReference type="SMART" id="SM00116">
    <property type="entry name" value="CBS"/>
    <property type="match status" value="2"/>
</dbReference>
<dbReference type="GO" id="GO:0006508">
    <property type="term" value="P:proteolysis"/>
    <property type="evidence" value="ECO:0007669"/>
    <property type="project" value="UniProtKB-KW"/>
</dbReference>
<name>A0ABT3SAI3_9MYCO</name>
<comment type="subcellular location">
    <subcellularLocation>
        <location evidence="1 14">Cell membrane</location>
        <topology evidence="1 14">Multi-pass membrane protein</topology>
    </subcellularLocation>
</comment>
<keyword evidence="4 14" id="KW-0645">Protease</keyword>
<evidence type="ECO:0000313" key="17">
    <source>
        <dbReference type="EMBL" id="MCX2936511.1"/>
    </source>
</evidence>
<dbReference type="GO" id="GO:0008233">
    <property type="term" value="F:peptidase activity"/>
    <property type="evidence" value="ECO:0007669"/>
    <property type="project" value="UniProtKB-KW"/>
</dbReference>
<dbReference type="PANTHER" id="PTHR39188">
    <property type="entry name" value="MEMBRANE-ASSOCIATED ZINC METALLOPROTEASE M50B"/>
    <property type="match status" value="1"/>
</dbReference>
<evidence type="ECO:0000256" key="5">
    <source>
        <dbReference type="ARBA" id="ARBA00022692"/>
    </source>
</evidence>
<dbReference type="Proteomes" id="UP001300745">
    <property type="component" value="Unassembled WGS sequence"/>
</dbReference>
<dbReference type="InterPro" id="IPR016483">
    <property type="entry name" value="UCP006404_Pept_M50_CBS"/>
</dbReference>
<proteinExistence type="inferred from homology"/>
<dbReference type="Pfam" id="PF02163">
    <property type="entry name" value="Peptidase_M50"/>
    <property type="match status" value="2"/>
</dbReference>
<feature type="domain" description="CBS" evidence="16">
    <location>
        <begin position="250"/>
        <end position="307"/>
    </location>
</feature>